<dbReference type="InterPro" id="IPR050721">
    <property type="entry name" value="Trk_Ktr_HKT_K-transport"/>
</dbReference>
<protein>
    <submittedName>
        <fullName evidence="4">TrkA family potassium uptake protein</fullName>
    </submittedName>
</protein>
<keyword evidence="1" id="KW-0813">Transport</keyword>
<dbReference type="PRINTS" id="PR00335">
    <property type="entry name" value="KUPTAKETRKA"/>
</dbReference>
<dbReference type="InterPro" id="IPR036291">
    <property type="entry name" value="NAD(P)-bd_dom_sf"/>
</dbReference>
<keyword evidence="5" id="KW-1185">Reference proteome</keyword>
<evidence type="ECO:0000313" key="4">
    <source>
        <dbReference type="EMBL" id="QNM11226.1"/>
    </source>
</evidence>
<dbReference type="InterPro" id="IPR003148">
    <property type="entry name" value="RCK_N"/>
</dbReference>
<keyword evidence="2" id="KW-0630">Potassium</keyword>
<evidence type="ECO:0000313" key="5">
    <source>
        <dbReference type="Proteomes" id="UP000515856"/>
    </source>
</evidence>
<dbReference type="AlphaFoldDB" id="A0A7G9GK94"/>
<reference evidence="4 5" key="1">
    <citation type="submission" date="2020-08" db="EMBL/GenBank/DDBJ databases">
        <authorList>
            <person name="Liu C."/>
            <person name="Sun Q."/>
        </authorList>
    </citation>
    <scope>NUCLEOTIDE SEQUENCE [LARGE SCALE GENOMIC DNA]</scope>
    <source>
        <strain evidence="4 5">NSJ-61</strain>
    </source>
</reference>
<dbReference type="PANTHER" id="PTHR43833:SF8">
    <property type="entry name" value="TRK SYSTEM POTASSIUM UPTAKE PROTEIN TRKA"/>
    <property type="match status" value="1"/>
</dbReference>
<dbReference type="Gene3D" id="3.40.50.720">
    <property type="entry name" value="NAD(P)-binding Rossmann-like Domain"/>
    <property type="match status" value="1"/>
</dbReference>
<dbReference type="KEGG" id="ehn:H9Q80_13270"/>
<gene>
    <name evidence="4" type="ORF">H9Q80_13270</name>
</gene>
<dbReference type="EMBL" id="CP060636">
    <property type="protein sequence ID" value="QNM11226.1"/>
    <property type="molecule type" value="Genomic_DNA"/>
</dbReference>
<evidence type="ECO:0000256" key="2">
    <source>
        <dbReference type="ARBA" id="ARBA00022958"/>
    </source>
</evidence>
<dbReference type="InterPro" id="IPR006036">
    <property type="entry name" value="K_uptake_TrkA"/>
</dbReference>
<sequence>MFQFLKSKKVFIAGCGRFGSLLASELSHEGYDVTMLDIDEQAFLRLPDSYDGFQVTGDACDQDVLEQCGIDQCDIFIATTNSDNINCMIGEIASTIYHIQDVYVRLYDLSKEELLKDTSIKAIYPTRLCLSAFLKLNNHMPVEDKNI</sequence>
<dbReference type="PROSITE" id="PS51201">
    <property type="entry name" value="RCK_N"/>
    <property type="match status" value="1"/>
</dbReference>
<dbReference type="RefSeq" id="WP_187426197.1">
    <property type="nucleotide sequence ID" value="NZ_CP060636.1"/>
</dbReference>
<keyword evidence="1" id="KW-0406">Ion transport</keyword>
<dbReference type="GO" id="GO:0005886">
    <property type="term" value="C:plasma membrane"/>
    <property type="evidence" value="ECO:0007669"/>
    <property type="project" value="InterPro"/>
</dbReference>
<evidence type="ECO:0000256" key="1">
    <source>
        <dbReference type="ARBA" id="ARBA00022538"/>
    </source>
</evidence>
<evidence type="ECO:0000259" key="3">
    <source>
        <dbReference type="PROSITE" id="PS51201"/>
    </source>
</evidence>
<feature type="domain" description="RCK N-terminal" evidence="3">
    <location>
        <begin position="7"/>
        <end position="125"/>
    </location>
</feature>
<dbReference type="Proteomes" id="UP000515856">
    <property type="component" value="Chromosome"/>
</dbReference>
<accession>A0A7G9GK94</accession>
<organism evidence="4 5">
    <name type="scientific">[Eubacterium] hominis</name>
    <dbReference type="NCBI Taxonomy" id="2764325"/>
    <lineage>
        <taxon>Bacteria</taxon>
        <taxon>Bacillati</taxon>
        <taxon>Bacillota</taxon>
        <taxon>Erysipelotrichia</taxon>
        <taxon>Erysipelotrichales</taxon>
        <taxon>Erysipelotrichaceae</taxon>
        <taxon>Amedibacillus</taxon>
    </lineage>
</organism>
<proteinExistence type="predicted"/>
<dbReference type="GO" id="GO:0015079">
    <property type="term" value="F:potassium ion transmembrane transporter activity"/>
    <property type="evidence" value="ECO:0007669"/>
    <property type="project" value="InterPro"/>
</dbReference>
<dbReference type="PANTHER" id="PTHR43833">
    <property type="entry name" value="POTASSIUM CHANNEL PROTEIN 2-RELATED-RELATED"/>
    <property type="match status" value="1"/>
</dbReference>
<dbReference type="Pfam" id="PF02254">
    <property type="entry name" value="TrkA_N"/>
    <property type="match status" value="1"/>
</dbReference>
<keyword evidence="1" id="KW-0633">Potassium transport</keyword>
<dbReference type="SUPFAM" id="SSF51735">
    <property type="entry name" value="NAD(P)-binding Rossmann-fold domains"/>
    <property type="match status" value="1"/>
</dbReference>
<name>A0A7G9GK94_9FIRM</name>